<dbReference type="Pfam" id="PF00535">
    <property type="entry name" value="Glycos_transf_2"/>
    <property type="match status" value="1"/>
</dbReference>
<evidence type="ECO:0000313" key="3">
    <source>
        <dbReference type="Proteomes" id="UP000003844"/>
    </source>
</evidence>
<dbReference type="Gene3D" id="3.90.550.10">
    <property type="entry name" value="Spore Coat Polysaccharide Biosynthesis Protein SpsA, Chain A"/>
    <property type="match status" value="1"/>
</dbReference>
<dbReference type="SUPFAM" id="SSF53448">
    <property type="entry name" value="Nucleotide-diphospho-sugar transferases"/>
    <property type="match status" value="1"/>
</dbReference>
<dbReference type="PANTHER" id="PTHR22916">
    <property type="entry name" value="GLYCOSYLTRANSFERASE"/>
    <property type="match status" value="1"/>
</dbReference>
<gene>
    <name evidence="2" type="ORF">Gilli_1065</name>
</gene>
<dbReference type="InterPro" id="IPR029044">
    <property type="entry name" value="Nucleotide-diphossugar_trans"/>
</dbReference>
<name>H2BV76_GILLR</name>
<feature type="domain" description="Glycosyltransferase 2-like" evidence="1">
    <location>
        <begin position="7"/>
        <end position="135"/>
    </location>
</feature>
<dbReference type="RefSeq" id="WP_006988063.1">
    <property type="nucleotide sequence ID" value="NZ_JH594606.1"/>
</dbReference>
<accession>H2BV76</accession>
<dbReference type="PANTHER" id="PTHR22916:SF3">
    <property type="entry name" value="UDP-GLCNAC:BETAGAL BETA-1,3-N-ACETYLGLUCOSAMINYLTRANSFERASE-LIKE PROTEIN 1"/>
    <property type="match status" value="1"/>
</dbReference>
<evidence type="ECO:0000313" key="2">
    <source>
        <dbReference type="EMBL" id="EHQ01741.1"/>
    </source>
</evidence>
<dbReference type="STRING" id="865937.Gilli_1065"/>
<protein>
    <submittedName>
        <fullName evidence="2">Glycosyl transferase family 2</fullName>
    </submittedName>
</protein>
<keyword evidence="2" id="KW-0808">Transferase</keyword>
<reference evidence="3" key="1">
    <citation type="journal article" date="2012" name="Stand. Genomic Sci.">
        <title>Genome sequence of the Antarctic rhodopsins-containing flavobacterium Gillisia limnaea type strain (R-8282(T)).</title>
        <authorList>
            <person name="Riedel T."/>
            <person name="Held B."/>
            <person name="Nolan M."/>
            <person name="Lucas S."/>
            <person name="Lapidus A."/>
            <person name="Tice H."/>
            <person name="Del Rio T.G."/>
            <person name="Cheng J.F."/>
            <person name="Han C."/>
            <person name="Tapia R."/>
            <person name="Goodwin L.A."/>
            <person name="Pitluck S."/>
            <person name="Liolios K."/>
            <person name="Mavromatis K."/>
            <person name="Pagani I."/>
            <person name="Ivanova N."/>
            <person name="Mikhailova N."/>
            <person name="Pati A."/>
            <person name="Chen A."/>
            <person name="Palaniappan K."/>
            <person name="Land M."/>
            <person name="Rohde M."/>
            <person name="Tindall B.J."/>
            <person name="Detter J.C."/>
            <person name="Goker M."/>
            <person name="Bristow J."/>
            <person name="Eisen J.A."/>
            <person name="Markowitz V."/>
            <person name="Hugenholtz P."/>
            <person name="Kyrpides N.C."/>
            <person name="Klenk H.P."/>
            <person name="Woyke T."/>
        </authorList>
    </citation>
    <scope>NUCLEOTIDE SEQUENCE [LARGE SCALE GENOMIC DNA]</scope>
    <source>
        <strain evidence="3">DSM 15749 / LMG 21470 / R-8282</strain>
    </source>
</reference>
<dbReference type="HOGENOM" id="CLU_025996_0_5_10"/>
<dbReference type="AlphaFoldDB" id="H2BV76"/>
<dbReference type="EMBL" id="JH594606">
    <property type="protein sequence ID" value="EHQ01741.1"/>
    <property type="molecule type" value="Genomic_DNA"/>
</dbReference>
<dbReference type="Proteomes" id="UP000003844">
    <property type="component" value="Unassembled WGS sequence"/>
</dbReference>
<dbReference type="GO" id="GO:0016758">
    <property type="term" value="F:hexosyltransferase activity"/>
    <property type="evidence" value="ECO:0007669"/>
    <property type="project" value="UniProtKB-ARBA"/>
</dbReference>
<sequence length="321" mass="38608">MISPLVSIIIPTYNRAQLVEETLDSILQQTYRNWECLVIDDDSTDNTDEVVEKYMSKDSRFKYFKSPNHRPKGGNTARNIGFERSQGEFIHWFDSDDLMHKDNLRLKVNYLINNKDCDYCICKKVQFYEEDHKFYDQKKEIRLKITADVYEEYVLGKISILNVVPLWRKSALENKKLYDEKIHQLQDLDFFSRIIFENRNIGIIDMELIYVRRGNESITTHKNKLQIEINSFVEVHKRIIDRTPNHREIVLHSVKNLLWAMRWKMAERKYDEAQKCIELSFVYLRNLSLKNRLELFKVFVFYYVFKTLKTGDTKFKKLLKI</sequence>
<evidence type="ECO:0000259" key="1">
    <source>
        <dbReference type="Pfam" id="PF00535"/>
    </source>
</evidence>
<keyword evidence="3" id="KW-1185">Reference proteome</keyword>
<dbReference type="OrthoDB" id="597270at2"/>
<dbReference type="CDD" id="cd00761">
    <property type="entry name" value="Glyco_tranf_GTA_type"/>
    <property type="match status" value="1"/>
</dbReference>
<proteinExistence type="predicted"/>
<dbReference type="InterPro" id="IPR001173">
    <property type="entry name" value="Glyco_trans_2-like"/>
</dbReference>
<dbReference type="eggNOG" id="COG1215">
    <property type="taxonomic scope" value="Bacteria"/>
</dbReference>
<organism evidence="2 3">
    <name type="scientific">Gillisia limnaea (strain DSM 15749 / LMG 21470 / R-8282)</name>
    <dbReference type="NCBI Taxonomy" id="865937"/>
    <lineage>
        <taxon>Bacteria</taxon>
        <taxon>Pseudomonadati</taxon>
        <taxon>Bacteroidota</taxon>
        <taxon>Flavobacteriia</taxon>
        <taxon>Flavobacteriales</taxon>
        <taxon>Flavobacteriaceae</taxon>
        <taxon>Gillisia</taxon>
    </lineage>
</organism>